<dbReference type="EMBL" id="ADGI01000025">
    <property type="protein sequence ID" value="EGV33524.1"/>
    <property type="molecule type" value="Genomic_DNA"/>
</dbReference>
<dbReference type="OrthoDB" id="1074407at2"/>
<dbReference type="HOGENOM" id="CLU_2772490_0_0_10"/>
<dbReference type="Proteomes" id="UP000005141">
    <property type="component" value="Unassembled WGS sequence"/>
</dbReference>
<dbReference type="GeneID" id="95425462"/>
<proteinExistence type="predicted"/>
<dbReference type="AlphaFoldDB" id="G1WAB5"/>
<organism evidence="1 2">
    <name type="scientific">Segatella oulorum F0390</name>
    <dbReference type="NCBI Taxonomy" id="702438"/>
    <lineage>
        <taxon>Bacteria</taxon>
        <taxon>Pseudomonadati</taxon>
        <taxon>Bacteroidota</taxon>
        <taxon>Bacteroidia</taxon>
        <taxon>Bacteroidales</taxon>
        <taxon>Prevotellaceae</taxon>
        <taxon>Segatella</taxon>
    </lineage>
</organism>
<dbReference type="RefSeq" id="WP_004379761.1">
    <property type="nucleotide sequence ID" value="NZ_JH114215.1"/>
</dbReference>
<sequence length="69" mass="8047">MKEDKKMNSIKSPEFLEGFKVARAECLDILFELEDECWGDRSSIDRAIRAQMEFAKELRKRVATLNPVL</sequence>
<name>G1WAB5_9BACT</name>
<reference evidence="1 2" key="1">
    <citation type="submission" date="2011-07" db="EMBL/GenBank/DDBJ databases">
        <title>The Genome Sequence of Prevotella oulorum F0390.</title>
        <authorList>
            <consortium name="The Broad Institute Genome Sequencing Platform"/>
            <consortium name="The Broad Institute Genome Sequencing Center for Infectious Disease"/>
            <person name="Earl A."/>
            <person name="Ward D."/>
            <person name="Feldgarden M."/>
            <person name="Gevers D."/>
            <person name="Izard J."/>
            <person name="Ganesan A."/>
            <person name="Baranova O.V."/>
            <person name="Blanton J.M."/>
            <person name="Tanner A.C."/>
            <person name="Dewhirst F.E."/>
            <person name="Young S.K."/>
            <person name="Zeng Q."/>
            <person name="Gargeya S."/>
            <person name="Fitzgerald M."/>
            <person name="Haas B."/>
            <person name="Abouelleil A."/>
            <person name="Alvarado L."/>
            <person name="Arachchi H.M."/>
            <person name="Berlin A."/>
            <person name="Brown A."/>
            <person name="Chapman S.B."/>
            <person name="Chen Z."/>
            <person name="Dunbar C."/>
            <person name="Freedman E."/>
            <person name="Gearin G."/>
            <person name="Gellesch M."/>
            <person name="Goldberg J."/>
            <person name="Griggs A."/>
            <person name="Gujja S."/>
            <person name="Heiman D."/>
            <person name="Howarth C."/>
            <person name="Larson L."/>
            <person name="Lui A."/>
            <person name="MacDonald P.J.P."/>
            <person name="Mehta T."/>
            <person name="Montmayeur A."/>
            <person name="Murphy C."/>
            <person name="Neiman D."/>
            <person name="Pearson M."/>
            <person name="Priest M."/>
            <person name="Roberts A."/>
            <person name="Saif S."/>
            <person name="Shea T."/>
            <person name="Shenoy N."/>
            <person name="Sisk P."/>
            <person name="Stolte C."/>
            <person name="Sykes S."/>
            <person name="Wortman J."/>
            <person name="Nusbaum C."/>
            <person name="Birren B."/>
        </authorList>
    </citation>
    <scope>NUCLEOTIDE SEQUENCE [LARGE SCALE GENOMIC DNA]</scope>
    <source>
        <strain evidence="1 2">F0390</strain>
    </source>
</reference>
<evidence type="ECO:0000313" key="1">
    <source>
        <dbReference type="EMBL" id="EGV33524.1"/>
    </source>
</evidence>
<comment type="caution">
    <text evidence="1">The sequence shown here is derived from an EMBL/GenBank/DDBJ whole genome shotgun (WGS) entry which is preliminary data.</text>
</comment>
<protein>
    <submittedName>
        <fullName evidence="1">Uncharacterized protein</fullName>
    </submittedName>
</protein>
<keyword evidence="2" id="KW-1185">Reference proteome</keyword>
<accession>G1WAB5</accession>
<evidence type="ECO:0000313" key="2">
    <source>
        <dbReference type="Proteomes" id="UP000005141"/>
    </source>
</evidence>
<gene>
    <name evidence="1" type="ORF">HMPREF9431_00760</name>
</gene>